<evidence type="ECO:0000313" key="2">
    <source>
        <dbReference type="EMBL" id="MSN96016.1"/>
    </source>
</evidence>
<protein>
    <submittedName>
        <fullName evidence="2">LPS export ABC transporter periplasmic protein LptC</fullName>
    </submittedName>
</protein>
<dbReference type="Gene3D" id="2.60.450.10">
    <property type="entry name" value="Lipopolysaccharide (LPS) transport protein A like domain"/>
    <property type="match status" value="1"/>
</dbReference>
<dbReference type="Pfam" id="PF06835">
    <property type="entry name" value="LptC"/>
    <property type="match status" value="1"/>
</dbReference>
<dbReference type="EMBL" id="VWSJ01000006">
    <property type="protein sequence ID" value="MSN96016.1"/>
    <property type="molecule type" value="Genomic_DNA"/>
</dbReference>
<dbReference type="InterPro" id="IPR010664">
    <property type="entry name" value="LipoPS_assembly_LptC-rel"/>
</dbReference>
<evidence type="ECO:0000256" key="1">
    <source>
        <dbReference type="SAM" id="Phobius"/>
    </source>
</evidence>
<dbReference type="AlphaFoldDB" id="A0A6L5WGS0"/>
<comment type="caution">
    <text evidence="2">The sequence shown here is derived from an EMBL/GenBank/DDBJ whole genome shotgun (WGS) entry which is preliminary data.</text>
</comment>
<keyword evidence="1" id="KW-0472">Membrane</keyword>
<feature type="transmembrane region" description="Helical" evidence="1">
    <location>
        <begin position="6"/>
        <end position="27"/>
    </location>
</feature>
<keyword evidence="3" id="KW-1185">Reference proteome</keyword>
<proteinExistence type="predicted"/>
<keyword evidence="1" id="KW-1133">Transmembrane helix</keyword>
<keyword evidence="1" id="KW-0812">Transmembrane</keyword>
<evidence type="ECO:0000313" key="3">
    <source>
        <dbReference type="Proteomes" id="UP000476338"/>
    </source>
</evidence>
<sequence length="171" mass="19917">MAIRIFYIAISIFSVAMVFLSLQTPYFRDFFKSNLEIASMEMIDIVDYGITPDIVNSKYTAKKGVKFKDRDEFYDFRGQILGDFNHTLSSKKALYKNNTITLFDDVKYSNSDGLNYLSDEIIYNTKTKIVKSQNQFLMLKGENNITGKNLVYDLNKKQSFAKEVKAWYHIK</sequence>
<reference evidence="2 3" key="2">
    <citation type="submission" date="2020-03" db="EMBL/GenBank/DDBJ databases">
        <title>Campylobacter portucalensis sp. nov., a new species of Campylobacter isolated from the reproductive tract of bulls.</title>
        <authorList>
            <person name="Silva M.F."/>
            <person name="Pereira G."/>
            <person name="Carneiro C."/>
            <person name="Hemphill A."/>
            <person name="Mateus L."/>
            <person name="Lopes-Da-Costa L."/>
            <person name="Silva E."/>
        </authorList>
    </citation>
    <scope>NUCLEOTIDE SEQUENCE [LARGE SCALE GENOMIC DNA]</scope>
    <source>
        <strain evidence="2 3">FMV-PI01</strain>
    </source>
</reference>
<reference evidence="2 3" key="1">
    <citation type="submission" date="2019-09" db="EMBL/GenBank/DDBJ databases">
        <authorList>
            <person name="Silva M."/>
            <person name="Pereira G."/>
            <person name="Lopes-Da-Costa L."/>
            <person name="Silva E."/>
        </authorList>
    </citation>
    <scope>NUCLEOTIDE SEQUENCE [LARGE SCALE GENOMIC DNA]</scope>
    <source>
        <strain evidence="2 3">FMV-PI01</strain>
    </source>
</reference>
<organism evidence="2 3">
    <name type="scientific">Campylobacter portucalensis</name>
    <dbReference type="NCBI Taxonomy" id="2608384"/>
    <lineage>
        <taxon>Bacteria</taxon>
        <taxon>Pseudomonadati</taxon>
        <taxon>Campylobacterota</taxon>
        <taxon>Epsilonproteobacteria</taxon>
        <taxon>Campylobacterales</taxon>
        <taxon>Campylobacteraceae</taxon>
        <taxon>Campylobacter</taxon>
    </lineage>
</organism>
<accession>A0A6L5WGS0</accession>
<name>A0A6L5WGS0_9BACT</name>
<dbReference type="Proteomes" id="UP000476338">
    <property type="component" value="Unassembled WGS sequence"/>
</dbReference>
<gene>
    <name evidence="2" type="ORF">F1B92_02210</name>
</gene>